<sequence length="247" mass="25918">MLADPGDAEAAPVASRQLANLVGGCWRIPWSGAAFRVGPVRVARSSGLDVTAAIAAAGVAAQVWQVRGSAARAARLDQVGGLIDRRRFEQGIAGCRSDCEQAAAVWCEPSRLVRAAWRQALESDLRGEPRGGVAIDARGVRWLAVSVSADPLPELARALRILQRGETLVVALLFDDRRPQGVAVAALWCALARCLPPGVLNVLCGLGLELGVALVEADRRARCPVARQRAPLARRPGAAPPALAALS</sequence>
<accession>A0A4R4AL02</accession>
<organism evidence="1 2">
    <name type="scientific">Marichromatium gracile</name>
    <name type="common">Chromatium gracile</name>
    <dbReference type="NCBI Taxonomy" id="1048"/>
    <lineage>
        <taxon>Bacteria</taxon>
        <taxon>Pseudomonadati</taxon>
        <taxon>Pseudomonadota</taxon>
        <taxon>Gammaproteobacteria</taxon>
        <taxon>Chromatiales</taxon>
        <taxon>Chromatiaceae</taxon>
        <taxon>Marichromatium</taxon>
    </lineage>
</organism>
<reference evidence="1 2" key="1">
    <citation type="submission" date="2019-03" db="EMBL/GenBank/DDBJ databases">
        <title>Genomic Encyclopedia of Type Strains, Phase IV (KMG-IV): sequencing the most valuable type-strain genomes for metagenomic binning, comparative biology and taxonomic classification.</title>
        <authorList>
            <person name="Goeker M."/>
        </authorList>
    </citation>
    <scope>NUCLEOTIDE SEQUENCE [LARGE SCALE GENOMIC DNA]</scope>
    <source>
        <strain evidence="1 2">DSM 203</strain>
    </source>
</reference>
<protein>
    <submittedName>
        <fullName evidence="1">Aldehyde dehydrogenase</fullName>
    </submittedName>
</protein>
<dbReference type="Proteomes" id="UP000295247">
    <property type="component" value="Unassembled WGS sequence"/>
</dbReference>
<gene>
    <name evidence="1" type="ORF">EDC29_101524</name>
</gene>
<name>A0A4R4AL02_MARGR</name>
<proteinExistence type="predicted"/>
<dbReference type="EMBL" id="SMDC01000001">
    <property type="protein sequence ID" value="TCW40107.1"/>
    <property type="molecule type" value="Genomic_DNA"/>
</dbReference>
<comment type="caution">
    <text evidence="1">The sequence shown here is derived from an EMBL/GenBank/DDBJ whole genome shotgun (WGS) entry which is preliminary data.</text>
</comment>
<dbReference type="AlphaFoldDB" id="A0A4R4AL02"/>
<evidence type="ECO:0000313" key="1">
    <source>
        <dbReference type="EMBL" id="TCW40107.1"/>
    </source>
</evidence>
<evidence type="ECO:0000313" key="2">
    <source>
        <dbReference type="Proteomes" id="UP000295247"/>
    </source>
</evidence>